<organism evidence="1 2">
    <name type="scientific">Kitasatospora viridis</name>
    <dbReference type="NCBI Taxonomy" id="281105"/>
    <lineage>
        <taxon>Bacteria</taxon>
        <taxon>Bacillati</taxon>
        <taxon>Actinomycetota</taxon>
        <taxon>Actinomycetes</taxon>
        <taxon>Kitasatosporales</taxon>
        <taxon>Streptomycetaceae</taxon>
        <taxon>Kitasatospora</taxon>
    </lineage>
</organism>
<reference evidence="1 2" key="1">
    <citation type="submission" date="2019-06" db="EMBL/GenBank/DDBJ databases">
        <title>Sequencing the genomes of 1000 actinobacteria strains.</title>
        <authorList>
            <person name="Klenk H.-P."/>
        </authorList>
    </citation>
    <scope>NUCLEOTIDE SEQUENCE [LARGE SCALE GENOMIC DNA]</scope>
    <source>
        <strain evidence="1 2">DSM 44826</strain>
    </source>
</reference>
<sequence length="31" mass="3451">MDAQRRATIRAAADRQPVNAFRLHHFAGLGC</sequence>
<gene>
    <name evidence="1" type="ORF">FHX73_12633</name>
</gene>
<proteinExistence type="predicted"/>
<dbReference type="EMBL" id="VIWT01000002">
    <property type="protein sequence ID" value="TWF91518.1"/>
    <property type="molecule type" value="Genomic_DNA"/>
</dbReference>
<dbReference type="Proteomes" id="UP000317940">
    <property type="component" value="Unassembled WGS sequence"/>
</dbReference>
<evidence type="ECO:0000313" key="1">
    <source>
        <dbReference type="EMBL" id="TWF91518.1"/>
    </source>
</evidence>
<keyword evidence="2" id="KW-1185">Reference proteome</keyword>
<comment type="caution">
    <text evidence="1">The sequence shown here is derived from an EMBL/GenBank/DDBJ whole genome shotgun (WGS) entry which is preliminary data.</text>
</comment>
<protein>
    <submittedName>
        <fullName evidence="1">Uncharacterized protein</fullName>
    </submittedName>
</protein>
<accession>A0A561TWM8</accession>
<dbReference type="AlphaFoldDB" id="A0A561TWM8"/>
<name>A0A561TWM8_9ACTN</name>
<evidence type="ECO:0000313" key="2">
    <source>
        <dbReference type="Proteomes" id="UP000317940"/>
    </source>
</evidence>